<dbReference type="Gene3D" id="3.30.428.10">
    <property type="entry name" value="HIT-like"/>
    <property type="match status" value="1"/>
</dbReference>
<dbReference type="InterPro" id="IPR036265">
    <property type="entry name" value="HIT-like_sf"/>
</dbReference>
<dbReference type="AlphaFoldDB" id="T1J0G1"/>
<keyword evidence="1" id="KW-0812">Transmembrane</keyword>
<dbReference type="PANTHER" id="PTHR34714:SF3">
    <property type="match status" value="1"/>
</dbReference>
<dbReference type="EnsemblMetazoa" id="SMAR007006-RA">
    <property type="protein sequence ID" value="SMAR007006-PA"/>
    <property type="gene ID" value="SMAR007006"/>
</dbReference>
<reference evidence="3" key="1">
    <citation type="submission" date="2011-05" db="EMBL/GenBank/DDBJ databases">
        <authorList>
            <person name="Richards S.R."/>
            <person name="Qu J."/>
            <person name="Jiang H."/>
            <person name="Jhangiani S.N."/>
            <person name="Agravi P."/>
            <person name="Goodspeed R."/>
            <person name="Gross S."/>
            <person name="Mandapat C."/>
            <person name="Jackson L."/>
            <person name="Mathew T."/>
            <person name="Pu L."/>
            <person name="Thornton R."/>
            <person name="Saada N."/>
            <person name="Wilczek-Boney K.B."/>
            <person name="Lee S."/>
            <person name="Kovar C."/>
            <person name="Wu Y."/>
            <person name="Scherer S.E."/>
            <person name="Worley K.C."/>
            <person name="Muzny D.M."/>
            <person name="Gibbs R."/>
        </authorList>
    </citation>
    <scope>NUCLEOTIDE SEQUENCE</scope>
    <source>
        <strain evidence="3">Brora</strain>
    </source>
</reference>
<dbReference type="eggNOG" id="ENOG502QTU3">
    <property type="taxonomic scope" value="Eukaryota"/>
</dbReference>
<reference evidence="2" key="2">
    <citation type="submission" date="2015-02" db="UniProtKB">
        <authorList>
            <consortium name="EnsemblMetazoa"/>
        </authorList>
    </citation>
    <scope>IDENTIFICATION</scope>
</reference>
<evidence type="ECO:0000313" key="2">
    <source>
        <dbReference type="EnsemblMetazoa" id="SMAR007006-PA"/>
    </source>
</evidence>
<dbReference type="EMBL" id="JH431734">
    <property type="status" value="NOT_ANNOTATED_CDS"/>
    <property type="molecule type" value="Genomic_DNA"/>
</dbReference>
<dbReference type="PhylomeDB" id="T1J0G1"/>
<feature type="transmembrane region" description="Helical" evidence="1">
    <location>
        <begin position="20"/>
        <end position="37"/>
    </location>
</feature>
<name>T1J0G1_STRMM</name>
<keyword evidence="1" id="KW-0472">Membrane</keyword>
<evidence type="ECO:0000313" key="3">
    <source>
        <dbReference type="Proteomes" id="UP000014500"/>
    </source>
</evidence>
<dbReference type="SUPFAM" id="SSF54197">
    <property type="entry name" value="HIT-like"/>
    <property type="match status" value="1"/>
</dbReference>
<accession>T1J0G1</accession>
<dbReference type="HOGENOM" id="CLU_032352_0_0_1"/>
<proteinExistence type="predicted"/>
<protein>
    <recommendedName>
        <fullName evidence="4">HIT domain-containing protein</fullName>
    </recommendedName>
</protein>
<keyword evidence="1" id="KW-1133">Transmembrane helix</keyword>
<evidence type="ECO:0000256" key="1">
    <source>
        <dbReference type="SAM" id="Phobius"/>
    </source>
</evidence>
<dbReference type="PANTHER" id="PTHR34714">
    <property type="entry name" value="EGF-LIKE DOMAIN-CONTAINING PROTEIN"/>
    <property type="match status" value="1"/>
</dbReference>
<dbReference type="OMA" id="FFMWNCL"/>
<dbReference type="Proteomes" id="UP000014500">
    <property type="component" value="Unassembled WGS sequence"/>
</dbReference>
<keyword evidence="3" id="KW-1185">Reference proteome</keyword>
<evidence type="ECO:0008006" key="4">
    <source>
        <dbReference type="Google" id="ProtNLM"/>
    </source>
</evidence>
<organism evidence="2 3">
    <name type="scientific">Strigamia maritima</name>
    <name type="common">European centipede</name>
    <name type="synonym">Geophilus maritimus</name>
    <dbReference type="NCBI Taxonomy" id="126957"/>
    <lineage>
        <taxon>Eukaryota</taxon>
        <taxon>Metazoa</taxon>
        <taxon>Ecdysozoa</taxon>
        <taxon>Arthropoda</taxon>
        <taxon>Myriapoda</taxon>
        <taxon>Chilopoda</taxon>
        <taxon>Pleurostigmophora</taxon>
        <taxon>Geophilomorpha</taxon>
        <taxon>Linotaeniidae</taxon>
        <taxon>Strigamia</taxon>
    </lineage>
</organism>
<sequence length="483" mass="55607">MRAAMEYEMKRHPLCRRQFLMLSVILTWCIIALWLFFRNSSHKSDGESTLIDSSQEFSRWPPLENQNLNVDCMQGSLSKSLSALESNLRVWGDSEDALCKDVYNRFFHVYNVFFRAGAIKIPPQFVPKVSKWLNNDENLLKELKNQHVIHILNKQTKEYSAFSPLRSKRPQSTSNNSLQYAETIIQETSVNCDFCNYETQTSEDIFGRIKTNFCVSAANTFKVDRWHSLIIPFKHNPLELSEEETMDIFNAALLWFNKVNSLEAEFKYPWILWDSMPHAGASQVHPHVHVGLSVDSYVMYENTRSAAQKHFQLFGTNYFTDLIRIHHALGLAVDLGKATAIAQLTSKKDTEITIISSEVGVDFTRMIYYVIRTYYDMGLYGFSSMTVFPIMGMNEKGSLPAIIRIATRGDVSSIRSEISSFELFQFSNINVDPYTVIEKLRTEISLKPPMYLNIAYLEATEYNTTSYAHLLLPYKSGPIEQKH</sequence>